<comment type="caution">
    <text evidence="4">The sequence shown here is derived from an EMBL/GenBank/DDBJ whole genome shotgun (WGS) entry which is preliminary data.</text>
</comment>
<dbReference type="Gene3D" id="3.40.50.1820">
    <property type="entry name" value="alpha/beta hydrolase"/>
    <property type="match status" value="1"/>
</dbReference>
<dbReference type="NCBIfam" id="NF001209">
    <property type="entry name" value="PRK00175.1"/>
    <property type="match status" value="1"/>
</dbReference>
<dbReference type="InterPro" id="IPR029058">
    <property type="entry name" value="AB_hydrolase_fold"/>
</dbReference>
<comment type="subcellular location">
    <subcellularLocation>
        <location evidence="2">Cytoplasm</location>
    </subcellularLocation>
</comment>
<dbReference type="RefSeq" id="WP_068117544.1">
    <property type="nucleotide sequence ID" value="NZ_CCXJ01000093.1"/>
</dbReference>
<keyword evidence="2" id="KW-0486">Methionine biosynthesis</keyword>
<reference evidence="4 5" key="1">
    <citation type="submission" date="2023-07" db="EMBL/GenBank/DDBJ databases">
        <title>Sequencing the genomes of 1000 actinobacteria strains.</title>
        <authorList>
            <person name="Klenk H.-P."/>
        </authorList>
    </citation>
    <scope>NUCLEOTIDE SEQUENCE [LARGE SCALE GENOMIC DNA]</scope>
    <source>
        <strain evidence="4 5">GD13</strain>
    </source>
</reference>
<sequence length="382" mass="42036">MSDLGFVETQRVVLGTEDDPLTLACGRRLTHVEVAYETYGELSPDRDNAIFVCHALTGDAHAAGHHGDPARRGWWDNLIGPGKALDTDRFFVISPNILGGCQGTTGPLSIDPATGAPYGLDFPLLQMSDFVAVHQRLLAHLGIERLLAAVGGSLGGMQVLQWMVDAPEQVANGVMVASSSRLTAQNIAFSAVGREAIMRDPNFHDGRYFELEGPAARGPKIGLAIARMMAHITYLSEEAMTEKFGRRLQDKTADVHRMGFGVDFEVESYLNHQGNTFLDRFDALSYLYLTRVMDYFDAFADPDAAARIAAARSRALVISFDTDWRFDTSHSLRVLRTLERAGVPVTFREIRSAWGHDSFLLQPPGYHETVAAFLDHAHEVCS</sequence>
<feature type="active site" evidence="2">
    <location>
        <position position="356"/>
    </location>
</feature>
<comment type="similarity">
    <text evidence="2">Belongs to the AB hydrolase superfamily. MetX family.</text>
</comment>
<evidence type="ECO:0000259" key="3">
    <source>
        <dbReference type="Pfam" id="PF00561"/>
    </source>
</evidence>
<comment type="caution">
    <text evidence="2">Lacks conserved residue(s) required for the propagation of feature annotation.</text>
</comment>
<dbReference type="PIRSF" id="PIRSF000443">
    <property type="entry name" value="Homoser_Ac_trans"/>
    <property type="match status" value="1"/>
</dbReference>
<proteinExistence type="inferred from homology"/>
<dbReference type="EC" id="2.3.1.46" evidence="2"/>
<keyword evidence="1 2" id="KW-0808">Transferase</keyword>
<dbReference type="Pfam" id="PF00561">
    <property type="entry name" value="Abhydrolase_1"/>
    <property type="match status" value="1"/>
</dbReference>
<comment type="subunit">
    <text evidence="2">Homodimer.</text>
</comment>
<dbReference type="SUPFAM" id="SSF53474">
    <property type="entry name" value="alpha/beta-Hydrolases"/>
    <property type="match status" value="1"/>
</dbReference>
<dbReference type="GO" id="GO:0004414">
    <property type="term" value="F:homoserine O-acetyltransferase activity"/>
    <property type="evidence" value="ECO:0007669"/>
    <property type="project" value="UniProtKB-EC"/>
</dbReference>
<evidence type="ECO:0000313" key="5">
    <source>
        <dbReference type="Proteomes" id="UP001240447"/>
    </source>
</evidence>
<dbReference type="InterPro" id="IPR000073">
    <property type="entry name" value="AB_hydrolase_1"/>
</dbReference>
<dbReference type="PANTHER" id="PTHR32268:SF11">
    <property type="entry name" value="HOMOSERINE O-ACETYLTRANSFERASE"/>
    <property type="match status" value="1"/>
</dbReference>
<comment type="function">
    <text evidence="2">Transfers a succinyl group from succinyl-CoA to L-homoserine, forming succinyl-L-homoserine.</text>
</comment>
<comment type="pathway">
    <text evidence="2">Amino-acid biosynthesis; L-methionine biosynthesis via de novo pathway; O-succinyl-L-homoserine from L-homoserine: step 1/1.</text>
</comment>
<organism evidence="4 5">
    <name type="scientific">Nocardioides massiliensis</name>
    <dbReference type="NCBI Taxonomy" id="1325935"/>
    <lineage>
        <taxon>Bacteria</taxon>
        <taxon>Bacillati</taxon>
        <taxon>Actinomycetota</taxon>
        <taxon>Actinomycetes</taxon>
        <taxon>Propionibacteriales</taxon>
        <taxon>Nocardioidaceae</taxon>
        <taxon>Nocardioides</taxon>
    </lineage>
</organism>
<dbReference type="Gene3D" id="1.10.1740.110">
    <property type="match status" value="1"/>
</dbReference>
<keyword evidence="2" id="KW-0028">Amino-acid biosynthesis</keyword>
<evidence type="ECO:0000256" key="2">
    <source>
        <dbReference type="HAMAP-Rule" id="MF_00296"/>
    </source>
</evidence>
<feature type="site" description="Important for acyl-CoA specificity" evidence="2">
    <location>
        <position position="325"/>
    </location>
</feature>
<dbReference type="PANTHER" id="PTHR32268">
    <property type="entry name" value="HOMOSERINE O-ACETYLTRANSFERASE"/>
    <property type="match status" value="1"/>
</dbReference>
<feature type="domain" description="AB hydrolase-1" evidence="3">
    <location>
        <begin position="49"/>
        <end position="361"/>
    </location>
</feature>
<feature type="active site" evidence="2">
    <location>
        <position position="323"/>
    </location>
</feature>
<protein>
    <recommendedName>
        <fullName evidence="2">Homoserine O-succinyltransferase</fullName>
        <shortName evidence="2">HST</shortName>
        <ecNumber evidence="2">2.3.1.46</ecNumber>
    </recommendedName>
    <alternativeName>
        <fullName evidence="2">Homoserine transsuccinylase</fullName>
        <shortName evidence="2">HTS</shortName>
    </alternativeName>
</protein>
<gene>
    <name evidence="2" type="primary">metXS</name>
    <name evidence="4" type="ORF">J2S59_001024</name>
</gene>
<dbReference type="NCBIfam" id="TIGR01392">
    <property type="entry name" value="homoserO_Ac_trn"/>
    <property type="match status" value="1"/>
</dbReference>
<name>A0ABT9NLB0_9ACTN</name>
<dbReference type="EMBL" id="JAUSQM010000001">
    <property type="protein sequence ID" value="MDP9821215.1"/>
    <property type="molecule type" value="Genomic_DNA"/>
</dbReference>
<dbReference type="Proteomes" id="UP001240447">
    <property type="component" value="Unassembled WGS sequence"/>
</dbReference>
<keyword evidence="2 4" id="KW-0012">Acyltransferase</keyword>
<comment type="catalytic activity">
    <reaction evidence="2">
        <text>L-homoserine + succinyl-CoA = O-succinyl-L-homoserine + CoA</text>
        <dbReference type="Rhea" id="RHEA:22008"/>
        <dbReference type="ChEBI" id="CHEBI:57287"/>
        <dbReference type="ChEBI" id="CHEBI:57292"/>
        <dbReference type="ChEBI" id="CHEBI:57476"/>
        <dbReference type="ChEBI" id="CHEBI:57661"/>
        <dbReference type="EC" id="2.3.1.46"/>
    </reaction>
</comment>
<dbReference type="InterPro" id="IPR008220">
    <property type="entry name" value="HAT_MetX-like"/>
</dbReference>
<evidence type="ECO:0000256" key="1">
    <source>
        <dbReference type="ARBA" id="ARBA00022679"/>
    </source>
</evidence>
<feature type="binding site" evidence="2">
    <location>
        <position position="227"/>
    </location>
    <ligand>
        <name>substrate</name>
    </ligand>
</feature>
<accession>A0ABT9NLB0</accession>
<evidence type="ECO:0000313" key="4">
    <source>
        <dbReference type="EMBL" id="MDP9821215.1"/>
    </source>
</evidence>
<feature type="binding site" evidence="2">
    <location>
        <position position="357"/>
    </location>
    <ligand>
        <name>substrate</name>
    </ligand>
</feature>
<keyword evidence="2" id="KW-0963">Cytoplasm</keyword>
<keyword evidence="5" id="KW-1185">Reference proteome</keyword>
<feature type="active site" description="Nucleophile" evidence="2">
    <location>
        <position position="153"/>
    </location>
</feature>
<dbReference type="HAMAP" id="MF_00296">
    <property type="entry name" value="MetX_acyltransf"/>
    <property type="match status" value="1"/>
</dbReference>